<name>A0AAV9LXS2_9SOLN</name>
<dbReference type="NCBIfam" id="TIGR01614">
    <property type="entry name" value="PME_inhib"/>
    <property type="match status" value="1"/>
</dbReference>
<evidence type="ECO:0000313" key="3">
    <source>
        <dbReference type="EMBL" id="KAK4730570.1"/>
    </source>
</evidence>
<evidence type="ECO:0000259" key="2">
    <source>
        <dbReference type="SMART" id="SM00856"/>
    </source>
</evidence>
<proteinExistence type="predicted"/>
<dbReference type="InterPro" id="IPR035513">
    <property type="entry name" value="Invertase/methylesterase_inhib"/>
</dbReference>
<dbReference type="GO" id="GO:0004857">
    <property type="term" value="F:enzyme inhibitor activity"/>
    <property type="evidence" value="ECO:0007669"/>
    <property type="project" value="InterPro"/>
</dbReference>
<gene>
    <name evidence="3" type="ORF">R3W88_023558</name>
</gene>
<dbReference type="SUPFAM" id="SSF101148">
    <property type="entry name" value="Plant invertase/pectin methylesterase inhibitor"/>
    <property type="match status" value="1"/>
</dbReference>
<feature type="domain" description="Pectinesterase inhibitor" evidence="2">
    <location>
        <begin position="31"/>
        <end position="175"/>
    </location>
</feature>
<sequence>MERSISILIFFLPYIFLSSVDFFGENLKVYAITPIIKKACDSSNIPRFCYDVLGNNDVAQFARNKFNLEYVLIQMAYSNYTNIHRKIMTITSNETNPNFKQIYKKCLHEYVLLKLNFENLSDTLFSKGNLDPPVREAANHVTICMVYFYNSPTIPNPFAQDNDNLLSFFDLIRSIYYNL</sequence>
<evidence type="ECO:0000313" key="4">
    <source>
        <dbReference type="Proteomes" id="UP001311915"/>
    </source>
</evidence>
<feature type="signal peptide" evidence="1">
    <location>
        <begin position="1"/>
        <end position="22"/>
    </location>
</feature>
<dbReference type="SMART" id="SM00856">
    <property type="entry name" value="PMEI"/>
    <property type="match status" value="1"/>
</dbReference>
<dbReference type="AlphaFoldDB" id="A0AAV9LXS2"/>
<dbReference type="EMBL" id="JAWPEI010000003">
    <property type="protein sequence ID" value="KAK4730570.1"/>
    <property type="molecule type" value="Genomic_DNA"/>
</dbReference>
<feature type="chain" id="PRO_5043956464" description="Pectinesterase inhibitor domain-containing protein" evidence="1">
    <location>
        <begin position="23"/>
        <end position="179"/>
    </location>
</feature>
<keyword evidence="1" id="KW-0732">Signal</keyword>
<evidence type="ECO:0000256" key="1">
    <source>
        <dbReference type="SAM" id="SignalP"/>
    </source>
</evidence>
<dbReference type="PANTHER" id="PTHR31890:SF10">
    <property type="entry name" value="PECTINESTERASE INHIBITOR 2-LIKE"/>
    <property type="match status" value="1"/>
</dbReference>
<reference evidence="3 4" key="1">
    <citation type="submission" date="2023-10" db="EMBL/GenBank/DDBJ databases">
        <title>Genome-Wide Identification Analysis in wild type Solanum Pinnatisectum Reveals Some Genes Defensing Phytophthora Infestans.</title>
        <authorList>
            <person name="Sun C."/>
        </authorList>
    </citation>
    <scope>NUCLEOTIDE SEQUENCE [LARGE SCALE GENOMIC DNA]</scope>
    <source>
        <strain evidence="3">LQN</strain>
        <tissue evidence="3">Leaf</tissue>
    </source>
</reference>
<dbReference type="Gene3D" id="1.20.140.40">
    <property type="entry name" value="Invertase/pectin methylesterase inhibitor family protein"/>
    <property type="match status" value="1"/>
</dbReference>
<dbReference type="Proteomes" id="UP001311915">
    <property type="component" value="Unassembled WGS sequence"/>
</dbReference>
<dbReference type="InterPro" id="IPR006501">
    <property type="entry name" value="Pectinesterase_inhib_dom"/>
</dbReference>
<accession>A0AAV9LXS2</accession>
<dbReference type="PANTHER" id="PTHR31890">
    <property type="entry name" value="PLANT INVERTASE/PECTIN METHYLESTERASE INHIBITOR SUPERFAMILY PROTEIN"/>
    <property type="match status" value="1"/>
</dbReference>
<comment type="caution">
    <text evidence="3">The sequence shown here is derived from an EMBL/GenBank/DDBJ whole genome shotgun (WGS) entry which is preliminary data.</text>
</comment>
<organism evidence="3 4">
    <name type="scientific">Solanum pinnatisectum</name>
    <name type="common">tansyleaf nightshade</name>
    <dbReference type="NCBI Taxonomy" id="50273"/>
    <lineage>
        <taxon>Eukaryota</taxon>
        <taxon>Viridiplantae</taxon>
        <taxon>Streptophyta</taxon>
        <taxon>Embryophyta</taxon>
        <taxon>Tracheophyta</taxon>
        <taxon>Spermatophyta</taxon>
        <taxon>Magnoliopsida</taxon>
        <taxon>eudicotyledons</taxon>
        <taxon>Gunneridae</taxon>
        <taxon>Pentapetalae</taxon>
        <taxon>asterids</taxon>
        <taxon>lamiids</taxon>
        <taxon>Solanales</taxon>
        <taxon>Solanaceae</taxon>
        <taxon>Solanoideae</taxon>
        <taxon>Solaneae</taxon>
        <taxon>Solanum</taxon>
    </lineage>
</organism>
<keyword evidence="4" id="KW-1185">Reference proteome</keyword>
<protein>
    <recommendedName>
        <fullName evidence="2">Pectinesterase inhibitor domain-containing protein</fullName>
    </recommendedName>
</protein>